<organism evidence="1 2">
    <name type="scientific">Brachionus plicatilis</name>
    <name type="common">Marine rotifer</name>
    <name type="synonym">Brachionus muelleri</name>
    <dbReference type="NCBI Taxonomy" id="10195"/>
    <lineage>
        <taxon>Eukaryota</taxon>
        <taxon>Metazoa</taxon>
        <taxon>Spiralia</taxon>
        <taxon>Gnathifera</taxon>
        <taxon>Rotifera</taxon>
        <taxon>Eurotatoria</taxon>
        <taxon>Monogononta</taxon>
        <taxon>Pseudotrocha</taxon>
        <taxon>Ploima</taxon>
        <taxon>Brachionidae</taxon>
        <taxon>Brachionus</taxon>
    </lineage>
</organism>
<comment type="caution">
    <text evidence="1">The sequence shown here is derived from an EMBL/GenBank/DDBJ whole genome shotgun (WGS) entry which is preliminary data.</text>
</comment>
<dbReference type="Proteomes" id="UP000276133">
    <property type="component" value="Unassembled WGS sequence"/>
</dbReference>
<proteinExistence type="predicted"/>
<sequence>MNSNLNFDSTATENFRKVNNKFFSISYLSLEQKNISPTLKSFIYKTYCLSKFTYGLGITTPKEETKKLLNTTQNNLIRLMFDTLPPLMNAKNKSFKHDIATLEKYFNKDIMFIKNNINQLKLVLKSELEFNDAMVSLFLDSINWITIYWVTIFSYY</sequence>
<protein>
    <submittedName>
        <fullName evidence="1">Uncharacterized protein</fullName>
    </submittedName>
</protein>
<name>A0A3M7SBP1_BRAPC</name>
<dbReference type="EMBL" id="REGN01001724">
    <property type="protein sequence ID" value="RNA32920.1"/>
    <property type="molecule type" value="Genomic_DNA"/>
</dbReference>
<gene>
    <name evidence="1" type="ORF">BpHYR1_030544</name>
</gene>
<reference evidence="1 2" key="1">
    <citation type="journal article" date="2018" name="Sci. Rep.">
        <title>Genomic signatures of local adaptation to the degree of environmental predictability in rotifers.</title>
        <authorList>
            <person name="Franch-Gras L."/>
            <person name="Hahn C."/>
            <person name="Garcia-Roger E.M."/>
            <person name="Carmona M.J."/>
            <person name="Serra M."/>
            <person name="Gomez A."/>
        </authorList>
    </citation>
    <scope>NUCLEOTIDE SEQUENCE [LARGE SCALE GENOMIC DNA]</scope>
    <source>
        <strain evidence="1">HYR1</strain>
    </source>
</reference>
<dbReference type="AlphaFoldDB" id="A0A3M7SBP1"/>
<evidence type="ECO:0000313" key="2">
    <source>
        <dbReference type="Proteomes" id="UP000276133"/>
    </source>
</evidence>
<accession>A0A3M7SBP1</accession>
<evidence type="ECO:0000313" key="1">
    <source>
        <dbReference type="EMBL" id="RNA32920.1"/>
    </source>
</evidence>
<keyword evidence="2" id="KW-1185">Reference proteome</keyword>